<dbReference type="Pfam" id="PF11951">
    <property type="entry name" value="Fungal_trans_2"/>
    <property type="match status" value="1"/>
</dbReference>
<keyword evidence="1" id="KW-0539">Nucleus</keyword>
<dbReference type="OrthoDB" id="416217at2759"/>
<dbReference type="RefSeq" id="XP_047755450.1">
    <property type="nucleotide sequence ID" value="XM_047899858.1"/>
</dbReference>
<evidence type="ECO:0000313" key="4">
    <source>
        <dbReference type="Proteomes" id="UP000756132"/>
    </source>
</evidence>
<dbReference type="SUPFAM" id="SSF57701">
    <property type="entry name" value="Zn2/Cys6 DNA-binding domain"/>
    <property type="match status" value="1"/>
</dbReference>
<dbReference type="PANTHER" id="PTHR47784:SF5">
    <property type="entry name" value="STEROL UPTAKE CONTROL PROTEIN 2"/>
    <property type="match status" value="1"/>
</dbReference>
<sequence>MTQLGTKKSRKGCTNCKRRRVKCNEQTPCANCMRRGEQCSLLAFPSINADSGHTHNDHSLPRSSEEWIQDLELMHHYDRDTLLQPLGVRDECQHLWQENIPREAIKHPFLMHGILALSALHIAHERPAESEKYLQLCDKHQTKALEMFRSVLCADISPDVSAALFALSSTVSILSMGRSCTEASLMPELQYIGMEQVAELFLLTRGVRDLIYTCMTWVSAGPLGPLLDDHFLLLAESEVYLPVAVQKQFSYLQSMLVESCPVEYCPDCERALKCLEDVYCNVVRLSPTDEVETSQIWRWMLPVPSEFVRMISACSPPALVILAHFAAVSLSVRKAWYTKNWGQYVLSGVSMMLYGTEFYHCLDWPLEQARTRMMVLTHLGEIDSDMNDNSPPAAKLALDETLLLDSEIIQADLGFVDF</sequence>
<evidence type="ECO:0000313" key="3">
    <source>
        <dbReference type="EMBL" id="UJO11084.1"/>
    </source>
</evidence>
<dbReference type="Gene3D" id="4.10.240.10">
    <property type="entry name" value="Zn(2)-C6 fungal-type DNA-binding domain"/>
    <property type="match status" value="1"/>
</dbReference>
<dbReference type="GeneID" id="71980588"/>
<dbReference type="CDD" id="cd00067">
    <property type="entry name" value="GAL4"/>
    <property type="match status" value="1"/>
</dbReference>
<gene>
    <name evidence="3" type="ORF">CLAFUR5_00710</name>
</gene>
<reference evidence="3" key="2">
    <citation type="journal article" date="2022" name="Microb. Genom.">
        <title>A chromosome-scale genome assembly of the tomato pathogen Cladosporium fulvum reveals a compartmentalized genome architecture and the presence of a dispensable chromosome.</title>
        <authorList>
            <person name="Zaccaron A.Z."/>
            <person name="Chen L.H."/>
            <person name="Samaras A."/>
            <person name="Stergiopoulos I."/>
        </authorList>
    </citation>
    <scope>NUCLEOTIDE SEQUENCE</scope>
    <source>
        <strain evidence="3">Race5_Kim</strain>
    </source>
</reference>
<dbReference type="InterPro" id="IPR021858">
    <property type="entry name" value="Fun_TF"/>
</dbReference>
<dbReference type="PROSITE" id="PS50048">
    <property type="entry name" value="ZN2_CY6_FUNGAL_2"/>
    <property type="match status" value="1"/>
</dbReference>
<name>A0A9Q8P2T5_PASFU</name>
<dbReference type="InterPro" id="IPR053157">
    <property type="entry name" value="Sterol_Uptake_Regulator"/>
</dbReference>
<proteinExistence type="predicted"/>
<dbReference type="EMBL" id="CP090163">
    <property type="protein sequence ID" value="UJO11084.1"/>
    <property type="molecule type" value="Genomic_DNA"/>
</dbReference>
<dbReference type="Proteomes" id="UP000756132">
    <property type="component" value="Chromosome 1"/>
</dbReference>
<dbReference type="SMART" id="SM00066">
    <property type="entry name" value="GAL4"/>
    <property type="match status" value="1"/>
</dbReference>
<dbReference type="InterPro" id="IPR036864">
    <property type="entry name" value="Zn2-C6_fun-type_DNA-bd_sf"/>
</dbReference>
<evidence type="ECO:0000259" key="2">
    <source>
        <dbReference type="PROSITE" id="PS50048"/>
    </source>
</evidence>
<dbReference type="KEGG" id="ffu:CLAFUR5_00710"/>
<keyword evidence="4" id="KW-1185">Reference proteome</keyword>
<feature type="domain" description="Zn(2)-C6 fungal-type" evidence="2">
    <location>
        <begin position="12"/>
        <end position="41"/>
    </location>
</feature>
<dbReference type="GO" id="GO:0008270">
    <property type="term" value="F:zinc ion binding"/>
    <property type="evidence" value="ECO:0007669"/>
    <property type="project" value="InterPro"/>
</dbReference>
<dbReference type="PROSITE" id="PS00463">
    <property type="entry name" value="ZN2_CY6_FUNGAL_1"/>
    <property type="match status" value="1"/>
</dbReference>
<dbReference type="PANTHER" id="PTHR47784">
    <property type="entry name" value="STEROL UPTAKE CONTROL PROTEIN 2"/>
    <property type="match status" value="1"/>
</dbReference>
<dbReference type="OMA" id="TEEWAND"/>
<accession>A0A9Q8P2T5</accession>
<evidence type="ECO:0000256" key="1">
    <source>
        <dbReference type="ARBA" id="ARBA00023242"/>
    </source>
</evidence>
<protein>
    <recommendedName>
        <fullName evidence="2">Zn(2)-C6 fungal-type domain-containing protein</fullName>
    </recommendedName>
</protein>
<dbReference type="GO" id="GO:0001228">
    <property type="term" value="F:DNA-binding transcription activator activity, RNA polymerase II-specific"/>
    <property type="evidence" value="ECO:0007669"/>
    <property type="project" value="TreeGrafter"/>
</dbReference>
<dbReference type="AlphaFoldDB" id="A0A9Q8P2T5"/>
<reference evidence="3" key="1">
    <citation type="submission" date="2021-12" db="EMBL/GenBank/DDBJ databases">
        <authorList>
            <person name="Zaccaron A."/>
            <person name="Stergiopoulos I."/>
        </authorList>
    </citation>
    <scope>NUCLEOTIDE SEQUENCE</scope>
    <source>
        <strain evidence="3">Race5_Kim</strain>
    </source>
</reference>
<organism evidence="3 4">
    <name type="scientific">Passalora fulva</name>
    <name type="common">Tomato leaf mold</name>
    <name type="synonym">Cladosporium fulvum</name>
    <dbReference type="NCBI Taxonomy" id="5499"/>
    <lineage>
        <taxon>Eukaryota</taxon>
        <taxon>Fungi</taxon>
        <taxon>Dikarya</taxon>
        <taxon>Ascomycota</taxon>
        <taxon>Pezizomycotina</taxon>
        <taxon>Dothideomycetes</taxon>
        <taxon>Dothideomycetidae</taxon>
        <taxon>Mycosphaerellales</taxon>
        <taxon>Mycosphaerellaceae</taxon>
        <taxon>Fulvia</taxon>
    </lineage>
</organism>
<dbReference type="InterPro" id="IPR001138">
    <property type="entry name" value="Zn2Cys6_DnaBD"/>
</dbReference>
<dbReference type="Pfam" id="PF00172">
    <property type="entry name" value="Zn_clus"/>
    <property type="match status" value="1"/>
</dbReference>